<protein>
    <recommendedName>
        <fullName evidence="5">PD-(D/E)XK endonuclease-like domain-containing protein</fullName>
    </recommendedName>
</protein>
<evidence type="ECO:0000313" key="7">
    <source>
        <dbReference type="Proteomes" id="UP000655287"/>
    </source>
</evidence>
<feature type="domain" description="PD-(D/E)XK endonuclease-like" evidence="5">
    <location>
        <begin position="17"/>
        <end position="280"/>
    </location>
</feature>
<dbReference type="RefSeq" id="WP_239137741.1">
    <property type="nucleotide sequence ID" value="NZ_BOOU01000070.1"/>
</dbReference>
<keyword evidence="2" id="KW-0547">Nucleotide-binding</keyword>
<evidence type="ECO:0000313" key="6">
    <source>
        <dbReference type="EMBL" id="GII80251.1"/>
    </source>
</evidence>
<dbReference type="Pfam" id="PF12705">
    <property type="entry name" value="PDDEXK_1"/>
    <property type="match status" value="1"/>
</dbReference>
<proteinExistence type="predicted"/>
<comment type="caution">
    <text evidence="6">The sequence shown here is derived from an EMBL/GenBank/DDBJ whole genome shotgun (WGS) entry which is preliminary data.</text>
</comment>
<reference evidence="6" key="1">
    <citation type="submission" date="2021-01" db="EMBL/GenBank/DDBJ databases">
        <title>Whole genome shotgun sequence of Sphaerisporangium rufum NBRC 109079.</title>
        <authorList>
            <person name="Komaki H."/>
            <person name="Tamura T."/>
        </authorList>
    </citation>
    <scope>NUCLEOTIDE SEQUENCE</scope>
    <source>
        <strain evidence="6">NBRC 109079</strain>
    </source>
</reference>
<dbReference type="InterPro" id="IPR011604">
    <property type="entry name" value="PDDEXK-like_dom_sf"/>
</dbReference>
<dbReference type="GO" id="GO:0006281">
    <property type="term" value="P:DNA repair"/>
    <property type="evidence" value="ECO:0007669"/>
    <property type="project" value="UniProtKB-KW"/>
</dbReference>
<keyword evidence="1" id="KW-0227">DNA damage</keyword>
<gene>
    <name evidence="6" type="ORF">Sru01_52330</name>
</gene>
<name>A0A919R899_9ACTN</name>
<dbReference type="EMBL" id="BOOU01000070">
    <property type="protein sequence ID" value="GII80251.1"/>
    <property type="molecule type" value="Genomic_DNA"/>
</dbReference>
<evidence type="ECO:0000256" key="4">
    <source>
        <dbReference type="SAM" id="MobiDB-lite"/>
    </source>
</evidence>
<sequence length="300" mass="33454">MGQLGLEGMPRRLYTCTPSRLNTWLDCPRRYRFTYLDRPAPQKGPPWAHNSVGASVHNALAGWWREPYERRTPAMAAVLLTKGWLTDGFRGAEQSTRWRDRAREMVTGYAGTLDPADEPVGVERTVATRTRVIAVSGRVDRIDRRGDELVIVDYKTGRRPLTEDDARSSLAMAIYAIAASRVLHRACRRVELHHVPSGAIAAWEHTEESLGRHLGRAEEIATEAADADEAYRAWRGERPPSRAAGPADGSPADVPPELDRLFEPRPGPICSWCDYRRHCPEGRAAGTDRVPWAGLAEEDG</sequence>
<accession>A0A919R899</accession>
<keyword evidence="2" id="KW-0067">ATP-binding</keyword>
<keyword evidence="2" id="KW-0347">Helicase</keyword>
<organism evidence="6 7">
    <name type="scientific">Sphaerisporangium rufum</name>
    <dbReference type="NCBI Taxonomy" id="1381558"/>
    <lineage>
        <taxon>Bacteria</taxon>
        <taxon>Bacillati</taxon>
        <taxon>Actinomycetota</taxon>
        <taxon>Actinomycetes</taxon>
        <taxon>Streptosporangiales</taxon>
        <taxon>Streptosporangiaceae</taxon>
        <taxon>Sphaerisporangium</taxon>
    </lineage>
</organism>
<dbReference type="AlphaFoldDB" id="A0A919R899"/>
<dbReference type="Proteomes" id="UP000655287">
    <property type="component" value="Unassembled WGS sequence"/>
</dbReference>
<evidence type="ECO:0000256" key="2">
    <source>
        <dbReference type="ARBA" id="ARBA00022806"/>
    </source>
</evidence>
<dbReference type="InterPro" id="IPR038726">
    <property type="entry name" value="PDDEXK_AddAB-type"/>
</dbReference>
<keyword evidence="3" id="KW-0234">DNA repair</keyword>
<dbReference type="Gene3D" id="3.90.320.10">
    <property type="match status" value="1"/>
</dbReference>
<dbReference type="GO" id="GO:0004386">
    <property type="term" value="F:helicase activity"/>
    <property type="evidence" value="ECO:0007669"/>
    <property type="project" value="UniProtKB-KW"/>
</dbReference>
<evidence type="ECO:0000256" key="3">
    <source>
        <dbReference type="ARBA" id="ARBA00023204"/>
    </source>
</evidence>
<keyword evidence="2" id="KW-0378">Hydrolase</keyword>
<feature type="region of interest" description="Disordered" evidence="4">
    <location>
        <begin position="237"/>
        <end position="262"/>
    </location>
</feature>
<keyword evidence="7" id="KW-1185">Reference proteome</keyword>
<evidence type="ECO:0000259" key="5">
    <source>
        <dbReference type="Pfam" id="PF12705"/>
    </source>
</evidence>
<evidence type="ECO:0000256" key="1">
    <source>
        <dbReference type="ARBA" id="ARBA00022763"/>
    </source>
</evidence>